<sequence length="487" mass="52335">MEQYRHLVQQKGRKKSGFQITSITMARAQSSMGEDTDDPDESRVDDDCVLLTPSLSPQAHGRPRRSSSPGPASHAAKSGNKLVENIGNRLKSGQSEVYQGLGDKLAEDSSDNISGNVSSAFCQQSAQMGATASRFRVVRLDFEKEVFRRGRWLCTDWYERDNNPQGHGEVTPVTVVAGLKQDIPEQPPATGEIGRRRSLDVLDHATADQFVGVISNPVNGKPIVLDGSTVLSAVPAALLVTNSIRRASEGQLIRSRRATVGTGDQNLVPSQENKPLANDSVASAFTVQPPCPVTLSQNAASFSSPLRLNTLTTATPPMQSRVNSELGIPMPLPLALAQTVGCPSPTTRNFSNQDSFNDRRKFASSALPPGCFSLEGADVMANKLFPHLFSSSAVRGGLVPTASDLGMEGDGYDLVKSHLMFAVREEIEVLKEQIRELVEKNSQLEQENQILKNLANPEQLTHLNDSAAGMVTGTAVQGNTTPTAPPS</sequence>
<dbReference type="Ensembl" id="ENSEBUT00000024982.1">
    <property type="protein sequence ID" value="ENSEBUP00000024406.1"/>
    <property type="gene ID" value="ENSEBUG00000015046.1"/>
</dbReference>
<reference evidence="5" key="2">
    <citation type="submission" date="2025-09" db="UniProtKB">
        <authorList>
            <consortium name="Ensembl"/>
        </authorList>
    </citation>
    <scope>IDENTIFICATION</scope>
</reference>
<feature type="region of interest" description="Disordered" evidence="4">
    <location>
        <begin position="1"/>
        <end position="78"/>
    </location>
</feature>
<dbReference type="Gene3D" id="1.20.5.490">
    <property type="entry name" value="Single helix bin"/>
    <property type="match status" value="1"/>
</dbReference>
<dbReference type="GO" id="GO:0006357">
    <property type="term" value="P:regulation of transcription by RNA polymerase II"/>
    <property type="evidence" value="ECO:0007669"/>
    <property type="project" value="InterPro"/>
</dbReference>
<dbReference type="SUPFAM" id="SSF58026">
    <property type="entry name" value="Delta-sleep-inducing peptide immunoreactive peptide"/>
    <property type="match status" value="1"/>
</dbReference>
<dbReference type="GO" id="GO:0008284">
    <property type="term" value="P:positive regulation of cell population proliferation"/>
    <property type="evidence" value="ECO:0007669"/>
    <property type="project" value="TreeGrafter"/>
</dbReference>
<evidence type="ECO:0000256" key="3">
    <source>
        <dbReference type="SAM" id="Coils"/>
    </source>
</evidence>
<dbReference type="GO" id="GO:0005634">
    <property type="term" value="C:nucleus"/>
    <property type="evidence" value="ECO:0007669"/>
    <property type="project" value="TreeGrafter"/>
</dbReference>
<proteinExistence type="inferred from homology"/>
<dbReference type="Pfam" id="PF01166">
    <property type="entry name" value="TSC22"/>
    <property type="match status" value="1"/>
</dbReference>
<dbReference type="CDD" id="cd21936">
    <property type="entry name" value="ZIP_TSC22D"/>
    <property type="match status" value="1"/>
</dbReference>
<accession>A0A8C4R413</accession>
<feature type="coiled-coil region" evidence="3">
    <location>
        <begin position="420"/>
        <end position="454"/>
    </location>
</feature>
<dbReference type="PANTHER" id="PTHR46745">
    <property type="entry name" value="TSC22 DOMAIN FAMILY PROTEIN 1"/>
    <property type="match status" value="1"/>
</dbReference>
<comment type="similarity">
    <text evidence="1">Belongs to the TSC-22/Dip/Bun family.</text>
</comment>
<evidence type="ECO:0000313" key="5">
    <source>
        <dbReference type="Ensembl" id="ENSEBUP00000024406.1"/>
    </source>
</evidence>
<dbReference type="Proteomes" id="UP000694388">
    <property type="component" value="Unplaced"/>
</dbReference>
<dbReference type="InterPro" id="IPR000580">
    <property type="entry name" value="TSC22/Bun"/>
</dbReference>
<dbReference type="GO" id="GO:0043066">
    <property type="term" value="P:negative regulation of apoptotic process"/>
    <property type="evidence" value="ECO:0007669"/>
    <property type="project" value="TreeGrafter"/>
</dbReference>
<evidence type="ECO:0000256" key="4">
    <source>
        <dbReference type="SAM" id="MobiDB-lite"/>
    </source>
</evidence>
<feature type="compositionally biased region" description="Low complexity" evidence="4">
    <location>
        <begin position="66"/>
        <end position="76"/>
    </location>
</feature>
<keyword evidence="3" id="KW-0175">Coiled coil</keyword>
<dbReference type="PANTHER" id="PTHR46745:SF1">
    <property type="entry name" value="TSC22 DOMAIN FAMILY PROTEIN 1"/>
    <property type="match status" value="1"/>
</dbReference>
<dbReference type="AlphaFoldDB" id="A0A8C4R413"/>
<evidence type="ECO:0000256" key="2">
    <source>
        <dbReference type="ARBA" id="ARBA00039911"/>
    </source>
</evidence>
<reference evidence="5" key="1">
    <citation type="submission" date="2025-08" db="UniProtKB">
        <authorList>
            <consortium name="Ensembl"/>
        </authorList>
    </citation>
    <scope>IDENTIFICATION</scope>
</reference>
<keyword evidence="6" id="KW-1185">Reference proteome</keyword>
<dbReference type="GO" id="GO:0005829">
    <property type="term" value="C:cytosol"/>
    <property type="evidence" value="ECO:0007669"/>
    <property type="project" value="TreeGrafter"/>
</dbReference>
<dbReference type="GeneTree" id="ENSGT00940000163647"/>
<organism evidence="5 6">
    <name type="scientific">Eptatretus burgeri</name>
    <name type="common">Inshore hagfish</name>
    <dbReference type="NCBI Taxonomy" id="7764"/>
    <lineage>
        <taxon>Eukaryota</taxon>
        <taxon>Metazoa</taxon>
        <taxon>Chordata</taxon>
        <taxon>Craniata</taxon>
        <taxon>Vertebrata</taxon>
        <taxon>Cyclostomata</taxon>
        <taxon>Myxini</taxon>
        <taxon>Myxiniformes</taxon>
        <taxon>Myxinidae</taxon>
        <taxon>Eptatretinae</taxon>
        <taxon>Eptatretus</taxon>
    </lineage>
</organism>
<evidence type="ECO:0000256" key="1">
    <source>
        <dbReference type="ARBA" id="ARBA00007908"/>
    </source>
</evidence>
<feature type="compositionally biased region" description="Polar residues" evidence="4">
    <location>
        <begin position="18"/>
        <end position="33"/>
    </location>
</feature>
<name>A0A8C4R413_EPTBU</name>
<dbReference type="FunFam" id="1.20.5.490:FF:000002">
    <property type="entry name" value="TSC22 domain family, member 1"/>
    <property type="match status" value="1"/>
</dbReference>
<protein>
    <recommendedName>
        <fullName evidence="2">TSC22 domain family protein 1</fullName>
    </recommendedName>
</protein>
<evidence type="ECO:0000313" key="6">
    <source>
        <dbReference type="Proteomes" id="UP000694388"/>
    </source>
</evidence>